<dbReference type="AlphaFoldDB" id="A0AAD3SJA5"/>
<dbReference type="EMBL" id="BSYO01000011">
    <property type="protein sequence ID" value="GMH11644.1"/>
    <property type="molecule type" value="Genomic_DNA"/>
</dbReference>
<feature type="region of interest" description="Disordered" evidence="1">
    <location>
        <begin position="289"/>
        <end position="339"/>
    </location>
</feature>
<feature type="region of interest" description="Disordered" evidence="1">
    <location>
        <begin position="23"/>
        <end position="44"/>
    </location>
</feature>
<comment type="caution">
    <text evidence="2">The sequence shown here is derived from an EMBL/GenBank/DDBJ whole genome shotgun (WGS) entry which is preliminary data.</text>
</comment>
<accession>A0AAD3SJA5</accession>
<evidence type="ECO:0000313" key="3">
    <source>
        <dbReference type="Proteomes" id="UP001279734"/>
    </source>
</evidence>
<keyword evidence="3" id="KW-1185">Reference proteome</keyword>
<reference evidence="2" key="1">
    <citation type="submission" date="2023-05" db="EMBL/GenBank/DDBJ databases">
        <title>Nepenthes gracilis genome sequencing.</title>
        <authorList>
            <person name="Fukushima K."/>
        </authorList>
    </citation>
    <scope>NUCLEOTIDE SEQUENCE</scope>
    <source>
        <strain evidence="2">SING2019-196</strain>
    </source>
</reference>
<name>A0AAD3SJA5_NEPGR</name>
<evidence type="ECO:0000256" key="1">
    <source>
        <dbReference type="SAM" id="MobiDB-lite"/>
    </source>
</evidence>
<proteinExistence type="predicted"/>
<feature type="compositionally biased region" description="Basic residues" evidence="1">
    <location>
        <begin position="320"/>
        <end position="329"/>
    </location>
</feature>
<evidence type="ECO:0000313" key="2">
    <source>
        <dbReference type="EMBL" id="GMH11644.1"/>
    </source>
</evidence>
<organism evidence="2 3">
    <name type="scientific">Nepenthes gracilis</name>
    <name type="common">Slender pitcher plant</name>
    <dbReference type="NCBI Taxonomy" id="150966"/>
    <lineage>
        <taxon>Eukaryota</taxon>
        <taxon>Viridiplantae</taxon>
        <taxon>Streptophyta</taxon>
        <taxon>Embryophyta</taxon>
        <taxon>Tracheophyta</taxon>
        <taxon>Spermatophyta</taxon>
        <taxon>Magnoliopsida</taxon>
        <taxon>eudicotyledons</taxon>
        <taxon>Gunneridae</taxon>
        <taxon>Pentapetalae</taxon>
        <taxon>Caryophyllales</taxon>
        <taxon>Nepenthaceae</taxon>
        <taxon>Nepenthes</taxon>
    </lineage>
</organism>
<gene>
    <name evidence="2" type="ORF">Nepgr_013485</name>
</gene>
<dbReference type="Proteomes" id="UP001279734">
    <property type="component" value="Unassembled WGS sequence"/>
</dbReference>
<protein>
    <submittedName>
        <fullName evidence="2">Uncharacterized protein</fullName>
    </submittedName>
</protein>
<sequence length="339" mass="37453">MEFRPTGRKLVAPHSRVVQCSPKRKKPKVLQLGAQGDSSGVSSPNPFAVCQPDRGSTHGELSVGLVDPVSQDDCAAEAKPQYEAFWEADEHLKSIQFLIIYPDHDATSPDFVVDDQKTSIGNQELQTSVVAGVHKRSLIQQDFFCLFLVHRQVWLRVDQLAPECPDNHAVAAKSQNMAIRHANVQLNSFNSFTRCLDPFNDVVYPGKRMEDQVDVQQPEELLMDPITAKSYANHLDALGISNCHEEAVGPPAICSSYLVAPNDHQGADPRPYTNIEQLRRNIVEMRKHHAAPGAQVIGDSHNPHTSGRGTSFEGFGLKSIPKKPQRPKKMGSPSSIHHV</sequence>